<reference evidence="12 13" key="2">
    <citation type="submission" date="2014-05" db="EMBL/GenBank/DDBJ databases">
        <title>Draft genome sequence of Halobacillus karajensis HK-03.</title>
        <authorList>
            <person name="Khelaifia S."/>
            <person name="Croce O."/>
            <person name="Lagier J.C."/>
            <person name="Raoult D."/>
        </authorList>
    </citation>
    <scope>NUCLEOTIDE SEQUENCE [LARGE SCALE GENOMIC DNA]</scope>
    <source>
        <strain evidence="12 13">HD-03</strain>
    </source>
</reference>
<dbReference type="PANTHER" id="PTHR30033:SF1">
    <property type="entry name" value="FLAGELLAR HOOK-ASSOCIATED PROTEIN 1"/>
    <property type="match status" value="1"/>
</dbReference>
<dbReference type="GO" id="GO:0044780">
    <property type="term" value="P:bacterial-type flagellum assembly"/>
    <property type="evidence" value="ECO:0007669"/>
    <property type="project" value="InterPro"/>
</dbReference>
<dbReference type="AlphaFoldDB" id="A0A059NYX0"/>
<comment type="caution">
    <text evidence="12">The sequence shown here is derived from an EMBL/GenBank/DDBJ whole genome shotgun (WGS) entry which is preliminary data.</text>
</comment>
<proteinExistence type="inferred from homology"/>
<dbReference type="InterPro" id="IPR053927">
    <property type="entry name" value="FlgK_helical"/>
</dbReference>
<evidence type="ECO:0000259" key="10">
    <source>
        <dbReference type="Pfam" id="PF06429"/>
    </source>
</evidence>
<reference evidence="13" key="1">
    <citation type="submission" date="2014-03" db="EMBL/GenBank/DDBJ databases">
        <authorList>
            <person name="Urmite Genomes U."/>
        </authorList>
    </citation>
    <scope>NUCLEOTIDE SEQUENCE [LARGE SCALE GENOMIC DNA]</scope>
    <source>
        <strain evidence="13">HD-03</strain>
    </source>
</reference>
<dbReference type="Pfam" id="PF00460">
    <property type="entry name" value="Flg_bb_rod"/>
    <property type="match status" value="1"/>
</dbReference>
<organism evidence="12 13">
    <name type="scientific">Halobacillus karajensis</name>
    <dbReference type="NCBI Taxonomy" id="195088"/>
    <lineage>
        <taxon>Bacteria</taxon>
        <taxon>Bacillati</taxon>
        <taxon>Bacillota</taxon>
        <taxon>Bacilli</taxon>
        <taxon>Bacillales</taxon>
        <taxon>Bacillaceae</taxon>
        <taxon>Halobacillus</taxon>
    </lineage>
</organism>
<evidence type="ECO:0000256" key="1">
    <source>
        <dbReference type="ARBA" id="ARBA00004365"/>
    </source>
</evidence>
<keyword evidence="12" id="KW-0969">Cilium</keyword>
<dbReference type="InterPro" id="IPR002371">
    <property type="entry name" value="FlgK"/>
</dbReference>
<dbReference type="NCBIfam" id="TIGR02492">
    <property type="entry name" value="flgK_ends"/>
    <property type="match status" value="1"/>
</dbReference>
<feature type="domain" description="Flagellar basal-body/hook protein C-terminal" evidence="10">
    <location>
        <begin position="472"/>
        <end position="511"/>
    </location>
</feature>
<dbReference type="EMBL" id="CCDI010000001">
    <property type="protein sequence ID" value="CDQ22718.1"/>
    <property type="molecule type" value="Genomic_DNA"/>
</dbReference>
<evidence type="ECO:0000313" key="12">
    <source>
        <dbReference type="EMBL" id="CDQ22718.1"/>
    </source>
</evidence>
<accession>A0A059NYX0</accession>
<protein>
    <recommendedName>
        <fullName evidence="4 7">Flagellar hook-associated protein 1</fullName>
        <shortName evidence="7">HAP1</shortName>
    </recommendedName>
</protein>
<dbReference type="PRINTS" id="PR01005">
    <property type="entry name" value="FLGHOOKAP1"/>
</dbReference>
<evidence type="ECO:0000313" key="13">
    <source>
        <dbReference type="Proteomes" id="UP000028868"/>
    </source>
</evidence>
<dbReference type="InterPro" id="IPR001444">
    <property type="entry name" value="Flag_bb_rod_N"/>
</dbReference>
<name>A0A059NYX0_9BACI</name>
<keyword evidence="5 7" id="KW-0964">Secreted</keyword>
<comment type="subcellular location">
    <subcellularLocation>
        <location evidence="1 7">Bacterial flagellum</location>
    </subcellularLocation>
    <subcellularLocation>
        <location evidence="2 7">Secreted</location>
    </subcellularLocation>
</comment>
<evidence type="ECO:0000256" key="6">
    <source>
        <dbReference type="ARBA" id="ARBA00023143"/>
    </source>
</evidence>
<dbReference type="GO" id="GO:0005198">
    <property type="term" value="F:structural molecule activity"/>
    <property type="evidence" value="ECO:0007669"/>
    <property type="project" value="UniProtKB-UniRule"/>
</dbReference>
<sequence>MSSTFHGLEVAKRGLFTQQSALYTTGHNISNANTEGYTRQRVNFEQTGPYPPASRNRPQIPGQVGSGVRAGSIERVRVEYLDHQFRGESSKSGYYDTRADALGRLETVMNEPSDDGLAKTIDRFWESLQDLSVNPEDSGARSVVRQRGEAVAETFNYLSHTLKTQQKDIKGETNVTVKEINSLAGQMKRLNQQIAEVEPHGMVPNDLYDERDRLIDQLSEHIQVEVNYEDTPSSADALAMGKASISIVGKDGKPLEPVALLVDGAANVVNKMSVHYEKEGPLANSIQLGEDASYSIEEFSSQGKLKGLIESGGYVEGDEQKGTYQQMLLDLDRMATGFATSFNEVHKQGESLNTISGKRDGVPNFFDLGTNDMERGEVVVGLAGSLKLSDDIKTDGDNIAAAVLDQVGNSENAQKLSEVQNNSNGDYFGEQTSLTSFYESMIGTMAVETQEAERMSRNAGTLKGSVDEQRQSVSSVSLDEEMANMIKYQHAYNAAARNITAVDEMLDKIINQMGRVGR</sequence>
<gene>
    <name evidence="7 12" type="primary">flgK</name>
    <name evidence="12" type="ORF">BN983_00933</name>
</gene>
<keyword evidence="6 7" id="KW-0975">Bacterial flagellum</keyword>
<evidence type="ECO:0000256" key="5">
    <source>
        <dbReference type="ARBA" id="ARBA00022525"/>
    </source>
</evidence>
<comment type="similarity">
    <text evidence="3 7">Belongs to the flagella basal body rod proteins family.</text>
</comment>
<evidence type="ECO:0000256" key="8">
    <source>
        <dbReference type="SAM" id="MobiDB-lite"/>
    </source>
</evidence>
<keyword evidence="12" id="KW-0282">Flagellum</keyword>
<evidence type="ECO:0000256" key="3">
    <source>
        <dbReference type="ARBA" id="ARBA00009677"/>
    </source>
</evidence>
<evidence type="ECO:0000256" key="4">
    <source>
        <dbReference type="ARBA" id="ARBA00016244"/>
    </source>
</evidence>
<dbReference type="Proteomes" id="UP000028868">
    <property type="component" value="Unassembled WGS sequence"/>
</dbReference>
<dbReference type="Pfam" id="PF22638">
    <property type="entry name" value="FlgK_D1"/>
    <property type="match status" value="1"/>
</dbReference>
<dbReference type="InterPro" id="IPR010930">
    <property type="entry name" value="Flg_bb/hook_C_dom"/>
</dbReference>
<dbReference type="RefSeq" id="WP_035506133.1">
    <property type="nucleotide sequence ID" value="NZ_CCDH010000001.1"/>
</dbReference>
<dbReference type="SUPFAM" id="SSF64518">
    <property type="entry name" value="Phase 1 flagellin"/>
    <property type="match status" value="1"/>
</dbReference>
<dbReference type="PANTHER" id="PTHR30033">
    <property type="entry name" value="FLAGELLAR HOOK-ASSOCIATED PROTEIN 1"/>
    <property type="match status" value="1"/>
</dbReference>
<evidence type="ECO:0000259" key="11">
    <source>
        <dbReference type="Pfam" id="PF22638"/>
    </source>
</evidence>
<feature type="region of interest" description="Disordered" evidence="8">
    <location>
        <begin position="44"/>
        <end position="67"/>
    </location>
</feature>
<evidence type="ECO:0000256" key="7">
    <source>
        <dbReference type="RuleBase" id="RU362065"/>
    </source>
</evidence>
<dbReference type="GO" id="GO:0009424">
    <property type="term" value="C:bacterial-type flagellum hook"/>
    <property type="evidence" value="ECO:0007669"/>
    <property type="project" value="UniProtKB-UniRule"/>
</dbReference>
<feature type="domain" description="Flagellar hook-associated protein FlgK helical" evidence="11">
    <location>
        <begin position="102"/>
        <end position="357"/>
    </location>
</feature>
<dbReference type="GO" id="GO:0005576">
    <property type="term" value="C:extracellular region"/>
    <property type="evidence" value="ECO:0007669"/>
    <property type="project" value="UniProtKB-SubCell"/>
</dbReference>
<feature type="domain" description="Flagellar basal body rod protein N-terminal" evidence="9">
    <location>
        <begin position="8"/>
        <end position="38"/>
    </location>
</feature>
<keyword evidence="13" id="KW-1185">Reference proteome</keyword>
<dbReference type="Pfam" id="PF06429">
    <property type="entry name" value="Flg_bbr_C"/>
    <property type="match status" value="1"/>
</dbReference>
<evidence type="ECO:0000256" key="2">
    <source>
        <dbReference type="ARBA" id="ARBA00004613"/>
    </source>
</evidence>
<keyword evidence="12" id="KW-0966">Cell projection</keyword>
<evidence type="ECO:0000259" key="9">
    <source>
        <dbReference type="Pfam" id="PF00460"/>
    </source>
</evidence>